<dbReference type="InterPro" id="IPR007391">
    <property type="entry name" value="Vancomycin_resist_VanW"/>
</dbReference>
<protein>
    <submittedName>
        <fullName evidence="2">VanW family protein</fullName>
    </submittedName>
</protein>
<sequence>MSIRTWAISFILVGSLIGLAGCAEKTNGKEADLEHKVTELEKKLEEQKAAEEAAKKAAEEAEAKRKAEEEAKKPKVVNVVDPTTKNIIKSLIPVDMGFGTDNEKYKQELENWAKDLARGTDTTPGYDTKMMLDKIDANGQVIKGKPRVILEEVELVDKIIEASVKGGDVILPIYVTESGYKPEDAAHLSEVVVATYTTKFNPSITGRNKNIELSAQAIDNVIVGTGDIFSFNYTVGPSDEAHGYQPAQEIVNKELVMGIGGGICQTSSTLFNAVDQLAVDYVEWHHHSLTVGYVPEGRDATVSYGGKDFQFKNTAGVPLLIKAIYNPNGTFTVEIRTSAAYQALLQKR</sequence>
<gene>
    <name evidence="2" type="ORF">P5G62_007770</name>
</gene>
<organism evidence="2 3">
    <name type="scientific">Neobacillus driksii</name>
    <dbReference type="NCBI Taxonomy" id="3035913"/>
    <lineage>
        <taxon>Bacteria</taxon>
        <taxon>Bacillati</taxon>
        <taxon>Bacillota</taxon>
        <taxon>Bacilli</taxon>
        <taxon>Bacillales</taxon>
        <taxon>Bacillaceae</taxon>
        <taxon>Neobacillus</taxon>
    </lineage>
</organism>
<evidence type="ECO:0000313" key="2">
    <source>
        <dbReference type="EMBL" id="MFB3167006.1"/>
    </source>
</evidence>
<dbReference type="Pfam" id="PF04294">
    <property type="entry name" value="VanW"/>
    <property type="match status" value="1"/>
</dbReference>
<dbReference type="PANTHER" id="PTHR35788:SF1">
    <property type="entry name" value="EXPORTED PROTEIN"/>
    <property type="match status" value="1"/>
</dbReference>
<dbReference type="InterPro" id="IPR052913">
    <property type="entry name" value="Glycopeptide_resist_protein"/>
</dbReference>
<dbReference type="PANTHER" id="PTHR35788">
    <property type="entry name" value="EXPORTED PROTEIN-RELATED"/>
    <property type="match status" value="1"/>
</dbReference>
<proteinExistence type="predicted"/>
<accession>A0ABV4YR67</accession>
<name>A0ABV4YR67_9BACI</name>
<dbReference type="PROSITE" id="PS51257">
    <property type="entry name" value="PROKAR_LIPOPROTEIN"/>
    <property type="match status" value="1"/>
</dbReference>
<reference evidence="2 3" key="1">
    <citation type="submission" date="2024-05" db="EMBL/GenBank/DDBJ databases">
        <authorList>
            <person name="Venkateswaran K."/>
        </authorList>
    </citation>
    <scope>NUCLEOTIDE SEQUENCE [LARGE SCALE GENOMIC DNA]</scope>
    <source>
        <strain evidence="2 3">179-C4-2-HS</strain>
    </source>
</reference>
<comment type="caution">
    <text evidence="2">The sequence shown here is derived from an EMBL/GenBank/DDBJ whole genome shotgun (WGS) entry which is preliminary data.</text>
</comment>
<keyword evidence="3" id="KW-1185">Reference proteome</keyword>
<dbReference type="Proteomes" id="UP001241748">
    <property type="component" value="Unassembled WGS sequence"/>
</dbReference>
<evidence type="ECO:0000313" key="3">
    <source>
        <dbReference type="Proteomes" id="UP001241748"/>
    </source>
</evidence>
<dbReference type="RefSeq" id="WP_306076689.1">
    <property type="nucleotide sequence ID" value="NZ_JAROBZ020000001.1"/>
</dbReference>
<evidence type="ECO:0000256" key="1">
    <source>
        <dbReference type="SAM" id="MobiDB-lite"/>
    </source>
</evidence>
<dbReference type="EMBL" id="JAROBZ020000001">
    <property type="protein sequence ID" value="MFB3167006.1"/>
    <property type="molecule type" value="Genomic_DNA"/>
</dbReference>
<feature type="region of interest" description="Disordered" evidence="1">
    <location>
        <begin position="48"/>
        <end position="72"/>
    </location>
</feature>